<dbReference type="AlphaFoldDB" id="A0A975G9V7"/>
<sequence length="1121" mass="120030">MKKTLFIVPPHLAGRPPRRGFSLLVTLMMMMLLCILALGLLSLSTITLRSSQAQADQAVARSNARLALQLAIGELQKQTGPDQRITIAADQIPGAADGKSTGAQATRSHWTGVYKSWLNTATTRPAPEFQRWLVSAPDSEARLLDFARSAPNGSGGVELVGKGTLGDTGIGTVQVPLVDYNASGKVVARYGWWVGDQGVKAPLSTPAPGTSTDLAAARQGLQSSPRTSLEVAVSGTGEKPFSSITPADTRVRSLTGWKQGELVAVSPNAPKPLFHDLAGRSTGLLTNVRTGGFRKDLSMQMEQPLNSLMGNTLYSSGGQNGINQGELWLYYNLYKQLKTGGAFTYTTGGDMGASTPYLQLSSSLAALQGDSFTLYKQPTFLSTKTILSFYGIPATVAGASKVQLYMVVDPIVTYWNPLDVPLVITPAYHSVKFWQLPYDFKLKLTGGDVSISMTNIMGGQANYLTFVIGQSQPVVLRPGEVVMFSQGPNTSPATYNPGLNKIQAKAGWNFGGGVAIPVKNGSSPVYLDPADTLRYEISPNGNQGLGTQAWFLTANDTFYKEDRTGSGESLGLNSGTSIDNLGGKPTGRIYANQKPDFFNKVPASTSRPISSSQLVGRKEPLMIFSFGAKTEQDTDRPGRYLARYNPRAGTDFQTLTPDELETLPFEVHIEPLNSWKNRNLEVSPNGQSYFGGGVTAQSGTPLVTTHSVPHEPLTSLAAFQNAFANGFTWNGNLPAQGSYLLPQISHAIGNSVAPSIIPSDQTSSTLDGPRQLADHSYLANQALWDDWFLSSIAPQTADSFSSKIGQRQVAQQFFAGTRPLPNSRYLYSAPDTGETKEALLGRWFSGDTPSAQAVDEMASAMCVEGMFNVNSTSVEAWRTFLSGVRNQQLAARDASGTEVSISSAGVPVMGIQTPADLLAEGETLGDVLSTPQWTGHRVLKDGEIDELARAIVYEVRKRGPFLCLADFINRRPGSDKDLAKAGTLQSALDSPAVSINKYYNSGSRAASVDGSRGYVFPEAENGPAAYGIPGVVKQADILTPLAPYLSARSDSFLIRGYGESVDGSGKVTARAWCEAEVTRGGANVDPTNKSTVAAASLSPINQIFGRRYQMVSFRWLLPSEV</sequence>
<keyword evidence="2" id="KW-1185">Reference proteome</keyword>
<proteinExistence type="predicted"/>
<gene>
    <name evidence="1" type="ORF">KBB96_19635</name>
</gene>
<evidence type="ECO:0000313" key="1">
    <source>
        <dbReference type="EMBL" id="QUE51055.1"/>
    </source>
</evidence>
<evidence type="ECO:0008006" key="3">
    <source>
        <dbReference type="Google" id="ProtNLM"/>
    </source>
</evidence>
<accession>A0A975G9V7</accession>
<evidence type="ECO:0000313" key="2">
    <source>
        <dbReference type="Proteomes" id="UP000676169"/>
    </source>
</evidence>
<dbReference type="EMBL" id="CP073100">
    <property type="protein sequence ID" value="QUE51055.1"/>
    <property type="molecule type" value="Genomic_DNA"/>
</dbReference>
<dbReference type="KEGG" id="lamb:KBB96_19635"/>
<reference evidence="1" key="1">
    <citation type="submission" date="2021-04" db="EMBL/GenBank/DDBJ databases">
        <title>Luteolibacter sp. 32A isolated from the skin of an Anderson's salamander (Ambystoma andersonii).</title>
        <authorList>
            <person name="Spergser J."/>
            <person name="Busse H.-J."/>
        </authorList>
    </citation>
    <scope>NUCLEOTIDE SEQUENCE</scope>
    <source>
        <strain evidence="1">32A</strain>
    </source>
</reference>
<protein>
    <recommendedName>
        <fullName evidence="3">Verru_Chthon cassette protein A</fullName>
    </recommendedName>
</protein>
<dbReference type="RefSeq" id="WP_211631194.1">
    <property type="nucleotide sequence ID" value="NZ_CP073100.1"/>
</dbReference>
<dbReference type="Proteomes" id="UP000676169">
    <property type="component" value="Chromosome"/>
</dbReference>
<organism evidence="1 2">
    <name type="scientific">Luteolibacter ambystomatis</name>
    <dbReference type="NCBI Taxonomy" id="2824561"/>
    <lineage>
        <taxon>Bacteria</taxon>
        <taxon>Pseudomonadati</taxon>
        <taxon>Verrucomicrobiota</taxon>
        <taxon>Verrucomicrobiia</taxon>
        <taxon>Verrucomicrobiales</taxon>
        <taxon>Verrucomicrobiaceae</taxon>
        <taxon>Luteolibacter</taxon>
    </lineage>
</organism>
<name>A0A975G9V7_9BACT</name>